<name>A0ABQ9ATQ8_9ROSI</name>
<evidence type="ECO:0000313" key="2">
    <source>
        <dbReference type="Proteomes" id="UP001141253"/>
    </source>
</evidence>
<evidence type="ECO:0000313" key="1">
    <source>
        <dbReference type="EMBL" id="KAJ6359770.1"/>
    </source>
</evidence>
<gene>
    <name evidence="1" type="ORF">OIU77_003889</name>
</gene>
<protein>
    <submittedName>
        <fullName evidence="1">Uncharacterized protein</fullName>
    </submittedName>
</protein>
<reference evidence="1" key="2">
    <citation type="journal article" date="2023" name="Int. J. Mol. Sci.">
        <title>De Novo Assembly and Annotation of 11 Diverse Shrub Willow (Salix) Genomes Reveals Novel Gene Organization in Sex-Linked Regions.</title>
        <authorList>
            <person name="Hyden B."/>
            <person name="Feng K."/>
            <person name="Yates T.B."/>
            <person name="Jawdy S."/>
            <person name="Cereghino C."/>
            <person name="Smart L.B."/>
            <person name="Muchero W."/>
        </authorList>
    </citation>
    <scope>NUCLEOTIDE SEQUENCE</scope>
    <source>
        <tissue evidence="1">Shoot tip</tissue>
    </source>
</reference>
<sequence>MFKSPIPALLLLLAQKVIHLSN</sequence>
<comment type="caution">
    <text evidence="1">The sequence shown here is derived from an EMBL/GenBank/DDBJ whole genome shotgun (WGS) entry which is preliminary data.</text>
</comment>
<feature type="non-terminal residue" evidence="1">
    <location>
        <position position="22"/>
    </location>
</feature>
<reference evidence="1" key="1">
    <citation type="submission" date="2022-10" db="EMBL/GenBank/DDBJ databases">
        <authorList>
            <person name="Hyden B.L."/>
            <person name="Feng K."/>
            <person name="Yates T."/>
            <person name="Jawdy S."/>
            <person name="Smart L.B."/>
            <person name="Muchero W."/>
        </authorList>
    </citation>
    <scope>NUCLEOTIDE SEQUENCE</scope>
    <source>
        <tissue evidence="1">Shoot tip</tissue>
    </source>
</reference>
<dbReference type="EMBL" id="JAPFFI010000015">
    <property type="protein sequence ID" value="KAJ6359770.1"/>
    <property type="molecule type" value="Genomic_DNA"/>
</dbReference>
<keyword evidence="2" id="KW-1185">Reference proteome</keyword>
<organism evidence="1 2">
    <name type="scientific">Salix suchowensis</name>
    <dbReference type="NCBI Taxonomy" id="1278906"/>
    <lineage>
        <taxon>Eukaryota</taxon>
        <taxon>Viridiplantae</taxon>
        <taxon>Streptophyta</taxon>
        <taxon>Embryophyta</taxon>
        <taxon>Tracheophyta</taxon>
        <taxon>Spermatophyta</taxon>
        <taxon>Magnoliopsida</taxon>
        <taxon>eudicotyledons</taxon>
        <taxon>Gunneridae</taxon>
        <taxon>Pentapetalae</taxon>
        <taxon>rosids</taxon>
        <taxon>fabids</taxon>
        <taxon>Malpighiales</taxon>
        <taxon>Salicaceae</taxon>
        <taxon>Saliceae</taxon>
        <taxon>Salix</taxon>
    </lineage>
</organism>
<proteinExistence type="predicted"/>
<accession>A0ABQ9ATQ8</accession>
<dbReference type="Proteomes" id="UP001141253">
    <property type="component" value="Chromosome 13"/>
</dbReference>